<dbReference type="EMBL" id="HAAD01002518">
    <property type="protein sequence ID" value="CDG68750.1"/>
    <property type="molecule type" value="mRNA"/>
</dbReference>
<dbReference type="OrthoDB" id="1111004at2759"/>
<feature type="transmembrane region" description="Helical" evidence="6">
    <location>
        <begin position="39"/>
        <end position="59"/>
    </location>
</feature>
<reference evidence="7" key="1">
    <citation type="journal article" date="2013" name="Genome Biol. Evol.">
        <title>Punctuated emergences of genetic and phenotypic innovations in eumetazoan, bilaterian, euteleostome, and hominidae ancestors.</title>
        <authorList>
            <person name="Wenger Y."/>
            <person name="Galliot B."/>
        </authorList>
    </citation>
    <scope>NUCLEOTIDE SEQUENCE</scope>
    <source>
        <tissue evidence="7">Whole animals</tissue>
    </source>
</reference>
<keyword evidence="3 6" id="KW-0812">Transmembrane</keyword>
<feature type="transmembrane region" description="Helical" evidence="6">
    <location>
        <begin position="79"/>
        <end position="112"/>
    </location>
</feature>
<dbReference type="GeneID" id="100197731"/>
<evidence type="ECO:0000256" key="1">
    <source>
        <dbReference type="ARBA" id="ARBA00004141"/>
    </source>
</evidence>
<keyword evidence="4 6" id="KW-1133">Transmembrane helix</keyword>
<comment type="subcellular location">
    <subcellularLocation>
        <location evidence="1">Membrane</location>
        <topology evidence="1">Multi-pass membrane protein</topology>
    </subcellularLocation>
</comment>
<accession>T2MA13</accession>
<keyword evidence="5 6" id="KW-0472">Membrane</keyword>
<dbReference type="OMA" id="LTHMQGM"/>
<evidence type="ECO:0000256" key="5">
    <source>
        <dbReference type="ARBA" id="ARBA00023136"/>
    </source>
</evidence>
<dbReference type="InterPro" id="IPR018614">
    <property type="entry name" value="KRTCAP2"/>
</dbReference>
<dbReference type="PANTHER" id="PTHR32001:SF1">
    <property type="entry name" value="KERATINOCYTE-ASSOCIATED PROTEIN 2"/>
    <property type="match status" value="1"/>
</dbReference>
<dbReference type="KEGG" id="hmg:100197731"/>
<dbReference type="PANTHER" id="PTHR32001">
    <property type="entry name" value="KERATINOCYTE-ASSOCIATED PROTEIN 2"/>
    <property type="match status" value="1"/>
</dbReference>
<evidence type="ECO:0000256" key="6">
    <source>
        <dbReference type="SAM" id="Phobius"/>
    </source>
</evidence>
<proteinExistence type="evidence at transcript level"/>
<dbReference type="AlphaFoldDB" id="T2MA13"/>
<protein>
    <submittedName>
        <fullName evidence="7">Keratinocyte-associated protein 2</fullName>
    </submittedName>
</protein>
<evidence type="ECO:0000256" key="3">
    <source>
        <dbReference type="ARBA" id="ARBA00022692"/>
    </source>
</evidence>
<organism evidence="7">
    <name type="scientific">Hydra vulgaris</name>
    <name type="common">Hydra</name>
    <name type="synonym">Hydra attenuata</name>
    <dbReference type="NCBI Taxonomy" id="6087"/>
    <lineage>
        <taxon>Eukaryota</taxon>
        <taxon>Metazoa</taxon>
        <taxon>Cnidaria</taxon>
        <taxon>Hydrozoa</taxon>
        <taxon>Hydroidolina</taxon>
        <taxon>Anthoathecata</taxon>
        <taxon>Aplanulata</taxon>
        <taxon>Hydridae</taxon>
        <taxon>Hydra</taxon>
    </lineage>
</organism>
<gene>
    <name evidence="7" type="primary">KRTCAP2</name>
</gene>
<dbReference type="Pfam" id="PF09775">
    <property type="entry name" value="Keratin_assoc"/>
    <property type="match status" value="1"/>
</dbReference>
<evidence type="ECO:0000313" key="7">
    <source>
        <dbReference type="EMBL" id="CDG68750.1"/>
    </source>
</evidence>
<evidence type="ECO:0000256" key="4">
    <source>
        <dbReference type="ARBA" id="ARBA00022989"/>
    </source>
</evidence>
<evidence type="ECO:0000256" key="2">
    <source>
        <dbReference type="ARBA" id="ARBA00007279"/>
    </source>
</evidence>
<sequence>MIMKMVLPTTTSCGVASILCLITFALMQLFKTQLGSSKGMTLLGGFLGSQVFVFGLTAMNNFENLILGRNFQSKLFPEVIICLLVSMVASGMVHRVCVTTCFLFSIVALYYINKISTSRQSAISQAAVKSKGKKTN</sequence>
<dbReference type="GO" id="GO:0016020">
    <property type="term" value="C:membrane"/>
    <property type="evidence" value="ECO:0007669"/>
    <property type="project" value="UniProtKB-SubCell"/>
</dbReference>
<name>T2MA13_HYDVU</name>
<feature type="transmembrane region" description="Helical" evidence="6">
    <location>
        <begin position="6"/>
        <end position="27"/>
    </location>
</feature>
<comment type="similarity">
    <text evidence="2">Belongs to the KRTCAP2 family.</text>
</comment>